<evidence type="ECO:0000313" key="3">
    <source>
        <dbReference type="Proteomes" id="UP000442990"/>
    </source>
</evidence>
<reference evidence="2 3" key="1">
    <citation type="submission" date="2019-09" db="EMBL/GenBank/DDBJ databases">
        <title>Isolation and identification of active actinomycetes.</title>
        <authorList>
            <person name="Yu Z."/>
            <person name="Han C."/>
            <person name="Yu B."/>
        </authorList>
    </citation>
    <scope>NUCLEOTIDE SEQUENCE [LARGE SCALE GENOMIC DNA]</scope>
    <source>
        <strain evidence="2 3">NEAU-H2</strain>
    </source>
</reference>
<sequence length="79" mass="8954">MSADPSLPPVVDWFINLVATYGLLPVIFVGSGLILTVWISLGALLDRAERQREQRRIPHAIHQLELFANDPDNHRRETP</sequence>
<organism evidence="2 3">
    <name type="scientific">Streptomyces triticiradicis</name>
    <dbReference type="NCBI Taxonomy" id="2651189"/>
    <lineage>
        <taxon>Bacteria</taxon>
        <taxon>Bacillati</taxon>
        <taxon>Actinomycetota</taxon>
        <taxon>Actinomycetes</taxon>
        <taxon>Kitasatosporales</taxon>
        <taxon>Streptomycetaceae</taxon>
        <taxon>Streptomyces</taxon>
    </lineage>
</organism>
<dbReference type="AlphaFoldDB" id="A0A7J5D513"/>
<dbReference type="EMBL" id="WBKG01000043">
    <property type="protein sequence ID" value="KAB1979260.1"/>
    <property type="molecule type" value="Genomic_DNA"/>
</dbReference>
<feature type="transmembrane region" description="Helical" evidence="1">
    <location>
        <begin position="20"/>
        <end position="45"/>
    </location>
</feature>
<evidence type="ECO:0000256" key="1">
    <source>
        <dbReference type="SAM" id="Phobius"/>
    </source>
</evidence>
<evidence type="ECO:0000313" key="2">
    <source>
        <dbReference type="EMBL" id="KAB1979260.1"/>
    </source>
</evidence>
<keyword evidence="1" id="KW-0812">Transmembrane</keyword>
<name>A0A7J5D513_9ACTN</name>
<keyword evidence="1" id="KW-1133">Transmembrane helix</keyword>
<comment type="caution">
    <text evidence="2">The sequence shown here is derived from an EMBL/GenBank/DDBJ whole genome shotgun (WGS) entry which is preliminary data.</text>
</comment>
<dbReference type="RefSeq" id="WP_151473710.1">
    <property type="nucleotide sequence ID" value="NZ_WBKG01000043.1"/>
</dbReference>
<accession>A0A7J5D513</accession>
<keyword evidence="1" id="KW-0472">Membrane</keyword>
<proteinExistence type="predicted"/>
<gene>
    <name evidence="2" type="ORF">F8144_36460</name>
</gene>
<dbReference type="Proteomes" id="UP000442990">
    <property type="component" value="Unassembled WGS sequence"/>
</dbReference>
<keyword evidence="3" id="KW-1185">Reference proteome</keyword>
<protein>
    <submittedName>
        <fullName evidence="2">Uncharacterized protein</fullName>
    </submittedName>
</protein>